<keyword evidence="6 10" id="KW-0378">Hydrolase</keyword>
<dbReference type="GO" id="GO:0005737">
    <property type="term" value="C:cytoplasm"/>
    <property type="evidence" value="ECO:0007669"/>
    <property type="project" value="UniProtKB-SubCell"/>
</dbReference>
<sequence length="349" mass="39385">MSQNYSLSQMGWSSFFQQQISLEQWEHSTLGRVIECHRSHIEIMTEQSISHSLPVNSRMPDLTVGDWLLMSSENQFEVRLERFSLFERKSAGSKVALQLIAANVNTVFIVCSLNNNFNLNRIERYLALARQAEVEPVVVLTKLDCCIEPQDYVKQVQSLDPMLVVEAVNALETKSVKVLRPWCAQGQTVAFLGSSGVGKSTLVNTLLNQNRQETASSREEDSRGRHTTTKRSLHFMAEGGLLIDTPGMRELQLTDCEKGIEDTFSEIYELAVLCQFSNCQHQSEPGCAVLAAIDSGKLELRRLINYGKLLAEQSRNATSLAETRSKERSLGRFYRSVQAESKQRKNKLM</sequence>
<keyword evidence="15" id="KW-1185">Reference proteome</keyword>
<dbReference type="NCBIfam" id="TIGR00157">
    <property type="entry name" value="ribosome small subunit-dependent GTPase A"/>
    <property type="match status" value="1"/>
</dbReference>
<keyword evidence="7 10" id="KW-0862">Zinc</keyword>
<dbReference type="PANTHER" id="PTHR32120">
    <property type="entry name" value="SMALL RIBOSOMAL SUBUNIT BIOGENESIS GTPASE RSGA"/>
    <property type="match status" value="1"/>
</dbReference>
<keyword evidence="9 10" id="KW-0342">GTP-binding</keyword>
<comment type="subunit">
    <text evidence="10">Monomer. Associates with 30S ribosomal subunit, binds 16S rRNA.</text>
</comment>
<dbReference type="Proteomes" id="UP000198862">
    <property type="component" value="Unassembled WGS sequence"/>
</dbReference>
<evidence type="ECO:0000313" key="14">
    <source>
        <dbReference type="EMBL" id="SFD45344.1"/>
    </source>
</evidence>
<dbReference type="STRING" id="1123010.SAMN02745724_04565"/>
<dbReference type="PROSITE" id="PS50936">
    <property type="entry name" value="ENGC_GTPASE"/>
    <property type="match status" value="1"/>
</dbReference>
<comment type="similarity">
    <text evidence="10">Belongs to the TRAFAC class YlqF/YawG GTPase family. RsgA subfamily.</text>
</comment>
<evidence type="ECO:0000256" key="4">
    <source>
        <dbReference type="ARBA" id="ARBA00022730"/>
    </source>
</evidence>
<feature type="binding site" evidence="10">
    <location>
        <begin position="193"/>
        <end position="201"/>
    </location>
    <ligand>
        <name>GTP</name>
        <dbReference type="ChEBI" id="CHEBI:37565"/>
    </ligand>
</feature>
<dbReference type="PROSITE" id="PS51721">
    <property type="entry name" value="G_CP"/>
    <property type="match status" value="1"/>
</dbReference>
<evidence type="ECO:0000256" key="7">
    <source>
        <dbReference type="ARBA" id="ARBA00022833"/>
    </source>
</evidence>
<feature type="domain" description="EngC GTPase" evidence="12">
    <location>
        <begin position="102"/>
        <end position="249"/>
    </location>
</feature>
<evidence type="ECO:0000259" key="13">
    <source>
        <dbReference type="PROSITE" id="PS51721"/>
    </source>
</evidence>
<evidence type="ECO:0000256" key="5">
    <source>
        <dbReference type="ARBA" id="ARBA00022741"/>
    </source>
</evidence>
<keyword evidence="5 10" id="KW-0547">Nucleotide-binding</keyword>
<dbReference type="AlphaFoldDB" id="A0A1I1SFS5"/>
<comment type="cofactor">
    <cofactor evidence="10">
        <name>Zn(2+)</name>
        <dbReference type="ChEBI" id="CHEBI:29105"/>
    </cofactor>
    <text evidence="10">Binds 1 zinc ion per subunit.</text>
</comment>
<dbReference type="InterPro" id="IPR004881">
    <property type="entry name" value="Ribosome_biogen_GTPase_RsgA"/>
</dbReference>
<evidence type="ECO:0000256" key="9">
    <source>
        <dbReference type="ARBA" id="ARBA00023134"/>
    </source>
</evidence>
<keyword evidence="8 10" id="KW-0694">RNA-binding</keyword>
<dbReference type="HAMAP" id="MF_01820">
    <property type="entry name" value="GTPase_RsgA"/>
    <property type="match status" value="1"/>
</dbReference>
<accession>A0A1I1SFS5</accession>
<dbReference type="GO" id="GO:0005525">
    <property type="term" value="F:GTP binding"/>
    <property type="evidence" value="ECO:0007669"/>
    <property type="project" value="UniProtKB-UniRule"/>
</dbReference>
<proteinExistence type="inferred from homology"/>
<evidence type="ECO:0000256" key="1">
    <source>
        <dbReference type="ARBA" id="ARBA00022490"/>
    </source>
</evidence>
<reference evidence="14 15" key="1">
    <citation type="submission" date="2016-10" db="EMBL/GenBank/DDBJ databases">
        <authorList>
            <person name="de Groot N.N."/>
        </authorList>
    </citation>
    <scope>NUCLEOTIDE SEQUENCE [LARGE SCALE GENOMIC DNA]</scope>
    <source>
        <strain evidence="14 15">DSM 6059</strain>
    </source>
</reference>
<dbReference type="OrthoDB" id="9809485at2"/>
<feature type="region of interest" description="Disordered" evidence="11">
    <location>
        <begin position="209"/>
        <end position="229"/>
    </location>
</feature>
<evidence type="ECO:0000313" key="15">
    <source>
        <dbReference type="Proteomes" id="UP000198862"/>
    </source>
</evidence>
<keyword evidence="1 10" id="KW-0963">Cytoplasm</keyword>
<dbReference type="RefSeq" id="WP_091990214.1">
    <property type="nucleotide sequence ID" value="NZ_FOLO01000059.1"/>
</dbReference>
<keyword evidence="4 10" id="KW-0699">rRNA-binding</keyword>
<feature type="domain" description="CP-type G" evidence="13">
    <location>
        <begin position="89"/>
        <end position="251"/>
    </location>
</feature>
<feature type="binding site" evidence="10">
    <location>
        <begin position="141"/>
        <end position="144"/>
    </location>
    <ligand>
        <name>GTP</name>
        <dbReference type="ChEBI" id="CHEBI:37565"/>
    </ligand>
</feature>
<dbReference type="InterPro" id="IPR010914">
    <property type="entry name" value="RsgA_GTPase_dom"/>
</dbReference>
<name>A0A1I1SFS5_9GAMM</name>
<feature type="binding site" evidence="10">
    <location>
        <position position="281"/>
    </location>
    <ligand>
        <name>Zn(2+)</name>
        <dbReference type="ChEBI" id="CHEBI:29105"/>
    </ligand>
</feature>
<evidence type="ECO:0000256" key="8">
    <source>
        <dbReference type="ARBA" id="ARBA00022884"/>
    </source>
</evidence>
<dbReference type="GO" id="GO:0019843">
    <property type="term" value="F:rRNA binding"/>
    <property type="evidence" value="ECO:0007669"/>
    <property type="project" value="UniProtKB-KW"/>
</dbReference>
<dbReference type="InterPro" id="IPR027417">
    <property type="entry name" value="P-loop_NTPase"/>
</dbReference>
<evidence type="ECO:0000256" key="2">
    <source>
        <dbReference type="ARBA" id="ARBA00022517"/>
    </source>
</evidence>
<dbReference type="Pfam" id="PF03193">
    <property type="entry name" value="RsgA_GTPase"/>
    <property type="match status" value="1"/>
</dbReference>
<dbReference type="Gene3D" id="3.40.50.300">
    <property type="entry name" value="P-loop containing nucleotide triphosphate hydrolases"/>
    <property type="match status" value="1"/>
</dbReference>
<dbReference type="Gene3D" id="1.10.40.50">
    <property type="entry name" value="Probable gtpase engc, domain 3"/>
    <property type="match status" value="1"/>
</dbReference>
<evidence type="ECO:0000259" key="12">
    <source>
        <dbReference type="PROSITE" id="PS50936"/>
    </source>
</evidence>
<evidence type="ECO:0000256" key="6">
    <source>
        <dbReference type="ARBA" id="ARBA00022801"/>
    </source>
</evidence>
<evidence type="ECO:0000256" key="3">
    <source>
        <dbReference type="ARBA" id="ARBA00022723"/>
    </source>
</evidence>
<gene>
    <name evidence="10" type="primary">rsgA</name>
    <name evidence="14" type="ORF">SAMN02745724_04565</name>
</gene>
<dbReference type="EMBL" id="FOLO01000059">
    <property type="protein sequence ID" value="SFD45344.1"/>
    <property type="molecule type" value="Genomic_DNA"/>
</dbReference>
<dbReference type="InterPro" id="IPR030378">
    <property type="entry name" value="G_CP_dom"/>
</dbReference>
<dbReference type="CDD" id="cd01854">
    <property type="entry name" value="YjeQ_EngC"/>
    <property type="match status" value="1"/>
</dbReference>
<dbReference type="GO" id="GO:0042274">
    <property type="term" value="P:ribosomal small subunit biogenesis"/>
    <property type="evidence" value="ECO:0007669"/>
    <property type="project" value="UniProtKB-UniRule"/>
</dbReference>
<keyword evidence="3 10" id="KW-0479">Metal-binding</keyword>
<dbReference type="EC" id="3.6.1.-" evidence="10"/>
<feature type="binding site" evidence="10">
    <location>
        <position position="279"/>
    </location>
    <ligand>
        <name>Zn(2+)</name>
        <dbReference type="ChEBI" id="CHEBI:29105"/>
    </ligand>
</feature>
<dbReference type="SUPFAM" id="SSF52540">
    <property type="entry name" value="P-loop containing nucleoside triphosphate hydrolases"/>
    <property type="match status" value="1"/>
</dbReference>
<comment type="function">
    <text evidence="10">One of several proteins that assist in the late maturation steps of the functional core of the 30S ribosomal subunit. Helps release RbfA from mature subunits. May play a role in the assembly of ribosomal proteins into the subunit. Circularly permuted GTPase that catalyzes slow GTP hydrolysis, GTPase activity is stimulated by the 30S ribosomal subunit.</text>
</comment>
<evidence type="ECO:0000256" key="11">
    <source>
        <dbReference type="SAM" id="MobiDB-lite"/>
    </source>
</evidence>
<evidence type="ECO:0000256" key="10">
    <source>
        <dbReference type="HAMAP-Rule" id="MF_01820"/>
    </source>
</evidence>
<feature type="binding site" evidence="10">
    <location>
        <position position="274"/>
    </location>
    <ligand>
        <name>Zn(2+)</name>
        <dbReference type="ChEBI" id="CHEBI:29105"/>
    </ligand>
</feature>
<keyword evidence="2 10" id="KW-0690">Ribosome biogenesis</keyword>
<dbReference type="GO" id="GO:0046872">
    <property type="term" value="F:metal ion binding"/>
    <property type="evidence" value="ECO:0007669"/>
    <property type="project" value="UniProtKB-KW"/>
</dbReference>
<dbReference type="GO" id="GO:0003924">
    <property type="term" value="F:GTPase activity"/>
    <property type="evidence" value="ECO:0007669"/>
    <property type="project" value="UniProtKB-UniRule"/>
</dbReference>
<organism evidence="14 15">
    <name type="scientific">Pseudoalteromonas denitrificans DSM 6059</name>
    <dbReference type="NCBI Taxonomy" id="1123010"/>
    <lineage>
        <taxon>Bacteria</taxon>
        <taxon>Pseudomonadati</taxon>
        <taxon>Pseudomonadota</taxon>
        <taxon>Gammaproteobacteria</taxon>
        <taxon>Alteromonadales</taxon>
        <taxon>Pseudoalteromonadaceae</taxon>
        <taxon>Pseudoalteromonas</taxon>
    </lineage>
</organism>
<feature type="binding site" evidence="10">
    <location>
        <position position="287"/>
    </location>
    <ligand>
        <name>Zn(2+)</name>
        <dbReference type="ChEBI" id="CHEBI:29105"/>
    </ligand>
</feature>
<comment type="subcellular location">
    <subcellularLocation>
        <location evidence="10">Cytoplasm</location>
    </subcellularLocation>
</comment>
<protein>
    <recommendedName>
        <fullName evidence="10">Small ribosomal subunit biogenesis GTPase RsgA</fullName>
        <ecNumber evidence="10">3.6.1.-</ecNumber>
    </recommendedName>
</protein>
<dbReference type="PANTHER" id="PTHR32120:SF10">
    <property type="entry name" value="SMALL RIBOSOMAL SUBUNIT BIOGENESIS GTPASE RSGA"/>
    <property type="match status" value="1"/>
</dbReference>